<gene>
    <name evidence="1" type="ORF">K8V65_01155</name>
</gene>
<dbReference type="Proteomes" id="UP000780768">
    <property type="component" value="Unassembled WGS sequence"/>
</dbReference>
<protein>
    <recommendedName>
        <fullName evidence="3">Transposase/invertase (TIGR01784 family)</fullName>
    </recommendedName>
</protein>
<sequence length="84" mass="10060">MKEVMEFERSFLMDKVQRREYEQREKALRDYYSYMDESYADGIQQGEQNKSREIALRMLKRGKDISEIAEDTGLSLEEVQKLQA</sequence>
<organism evidence="1 2">
    <name type="scientific">Megamonas hypermegale</name>
    <dbReference type="NCBI Taxonomy" id="158847"/>
    <lineage>
        <taxon>Bacteria</taxon>
        <taxon>Bacillati</taxon>
        <taxon>Bacillota</taxon>
        <taxon>Negativicutes</taxon>
        <taxon>Selenomonadales</taxon>
        <taxon>Selenomonadaceae</taxon>
        <taxon>Megamonas</taxon>
    </lineage>
</organism>
<dbReference type="EMBL" id="DYVR01000033">
    <property type="protein sequence ID" value="HJF84262.1"/>
    <property type="molecule type" value="Genomic_DNA"/>
</dbReference>
<evidence type="ECO:0000313" key="2">
    <source>
        <dbReference type="Proteomes" id="UP000780768"/>
    </source>
</evidence>
<evidence type="ECO:0008006" key="3">
    <source>
        <dbReference type="Google" id="ProtNLM"/>
    </source>
</evidence>
<name>A0A921HKT1_9FIRM</name>
<reference evidence="1" key="1">
    <citation type="journal article" date="2021" name="PeerJ">
        <title>Extensive microbial diversity within the chicken gut microbiome revealed by metagenomics and culture.</title>
        <authorList>
            <person name="Gilroy R."/>
            <person name="Ravi A."/>
            <person name="Getino M."/>
            <person name="Pursley I."/>
            <person name="Horton D.L."/>
            <person name="Alikhan N.F."/>
            <person name="Baker D."/>
            <person name="Gharbi K."/>
            <person name="Hall N."/>
            <person name="Watson M."/>
            <person name="Adriaenssens E.M."/>
            <person name="Foster-Nyarko E."/>
            <person name="Jarju S."/>
            <person name="Secka A."/>
            <person name="Antonio M."/>
            <person name="Oren A."/>
            <person name="Chaudhuri R.R."/>
            <person name="La Ragione R."/>
            <person name="Hildebrand F."/>
            <person name="Pallen M.J."/>
        </authorList>
    </citation>
    <scope>NUCLEOTIDE SEQUENCE</scope>
    <source>
        <strain evidence="1">7318</strain>
    </source>
</reference>
<dbReference type="AlphaFoldDB" id="A0A921HKT1"/>
<evidence type="ECO:0000313" key="1">
    <source>
        <dbReference type="EMBL" id="HJF84262.1"/>
    </source>
</evidence>
<reference evidence="1" key="2">
    <citation type="submission" date="2021-09" db="EMBL/GenBank/DDBJ databases">
        <authorList>
            <person name="Gilroy R."/>
        </authorList>
    </citation>
    <scope>NUCLEOTIDE SEQUENCE</scope>
    <source>
        <strain evidence="1">7318</strain>
    </source>
</reference>
<comment type="caution">
    <text evidence="1">The sequence shown here is derived from an EMBL/GenBank/DDBJ whole genome shotgun (WGS) entry which is preliminary data.</text>
</comment>
<accession>A0A921HKT1</accession>
<proteinExistence type="predicted"/>